<gene>
    <name evidence="1" type="ORF">EYY96_05290</name>
</gene>
<proteinExistence type="predicted"/>
<protein>
    <submittedName>
        <fullName evidence="1">Transposase</fullName>
    </submittedName>
</protein>
<sequence length="35" mass="3883">MRKNVVAGRRKGCRNYSPEFKQRLVTASCSPGVSV</sequence>
<evidence type="ECO:0000313" key="1">
    <source>
        <dbReference type="EMBL" id="TBL69150.1"/>
    </source>
</evidence>
<accession>A0ABD7Q9L1</accession>
<organism evidence="1 2">
    <name type="scientific">Hafnia alvei</name>
    <dbReference type="NCBI Taxonomy" id="569"/>
    <lineage>
        <taxon>Bacteria</taxon>
        <taxon>Pseudomonadati</taxon>
        <taxon>Pseudomonadota</taxon>
        <taxon>Gammaproteobacteria</taxon>
        <taxon>Enterobacterales</taxon>
        <taxon>Hafniaceae</taxon>
        <taxon>Hafnia</taxon>
    </lineage>
</organism>
<dbReference type="AlphaFoldDB" id="A0ABD7Q9L1"/>
<dbReference type="EMBL" id="SITJ01000055">
    <property type="protein sequence ID" value="TBL69150.1"/>
    <property type="molecule type" value="Genomic_DNA"/>
</dbReference>
<evidence type="ECO:0000313" key="2">
    <source>
        <dbReference type="Proteomes" id="UP000291600"/>
    </source>
</evidence>
<reference evidence="1 2" key="1">
    <citation type="submission" date="2019-02" db="EMBL/GenBank/DDBJ databases">
        <title>Comparative genomic analysis of the Hafnia genus genomes.</title>
        <authorList>
            <person name="Zhiqiu Y."/>
            <person name="Chao Y."/>
            <person name="Yuhui D."/>
            <person name="Di H."/>
            <person name="Bin L."/>
        </authorList>
    </citation>
    <scope>NUCLEOTIDE SEQUENCE [LARGE SCALE GENOMIC DNA]</scope>
    <source>
        <strain evidence="1 2">PCM_1210</strain>
    </source>
</reference>
<name>A0ABD7Q9L1_HAFAL</name>
<comment type="caution">
    <text evidence="1">The sequence shown here is derived from an EMBL/GenBank/DDBJ whole genome shotgun (WGS) entry which is preliminary data.</text>
</comment>
<dbReference type="Proteomes" id="UP000291600">
    <property type="component" value="Unassembled WGS sequence"/>
</dbReference>